<evidence type="ECO:0000313" key="13">
    <source>
        <dbReference type="EMBL" id="CAG8609721.1"/>
    </source>
</evidence>
<dbReference type="CDD" id="cd00165">
    <property type="entry name" value="S4"/>
    <property type="match status" value="1"/>
</dbReference>
<comment type="similarity">
    <text evidence="11">Belongs to the class-I aminoacyl-tRNA synthetase family.</text>
</comment>
<evidence type="ECO:0000256" key="4">
    <source>
        <dbReference type="ARBA" id="ARBA00022840"/>
    </source>
</evidence>
<dbReference type="Proteomes" id="UP000789759">
    <property type="component" value="Unassembled WGS sequence"/>
</dbReference>
<dbReference type="PROSITE" id="PS00178">
    <property type="entry name" value="AA_TRNA_LIGASE_I"/>
    <property type="match status" value="1"/>
</dbReference>
<evidence type="ECO:0000256" key="1">
    <source>
        <dbReference type="ARBA" id="ARBA00013160"/>
    </source>
</evidence>
<comment type="catalytic activity">
    <reaction evidence="9 11">
        <text>tRNA(Tyr) + L-tyrosine + ATP = L-tyrosyl-tRNA(Tyr) + AMP + diphosphate + H(+)</text>
        <dbReference type="Rhea" id="RHEA:10220"/>
        <dbReference type="Rhea" id="RHEA-COMP:9706"/>
        <dbReference type="Rhea" id="RHEA-COMP:9707"/>
        <dbReference type="ChEBI" id="CHEBI:15378"/>
        <dbReference type="ChEBI" id="CHEBI:30616"/>
        <dbReference type="ChEBI" id="CHEBI:33019"/>
        <dbReference type="ChEBI" id="CHEBI:58315"/>
        <dbReference type="ChEBI" id="CHEBI:78442"/>
        <dbReference type="ChEBI" id="CHEBI:78536"/>
        <dbReference type="ChEBI" id="CHEBI:456215"/>
        <dbReference type="EC" id="6.1.1.1"/>
    </reaction>
</comment>
<dbReference type="InterPro" id="IPR014729">
    <property type="entry name" value="Rossmann-like_a/b/a_fold"/>
</dbReference>
<evidence type="ECO:0000256" key="7">
    <source>
        <dbReference type="ARBA" id="ARBA00023146"/>
    </source>
</evidence>
<dbReference type="Gene3D" id="1.10.240.10">
    <property type="entry name" value="Tyrosyl-Transfer RNA Synthetase"/>
    <property type="match status" value="1"/>
</dbReference>
<dbReference type="GO" id="GO:0005829">
    <property type="term" value="C:cytosol"/>
    <property type="evidence" value="ECO:0007669"/>
    <property type="project" value="TreeGrafter"/>
</dbReference>
<dbReference type="NCBIfam" id="TIGR00234">
    <property type="entry name" value="tyrS"/>
    <property type="match status" value="1"/>
</dbReference>
<keyword evidence="2 11" id="KW-0436">Ligase</keyword>
<dbReference type="EMBL" id="CAJVQA010004940">
    <property type="protein sequence ID" value="CAG8609721.1"/>
    <property type="molecule type" value="Genomic_DNA"/>
</dbReference>
<dbReference type="GO" id="GO:0004831">
    <property type="term" value="F:tyrosine-tRNA ligase activity"/>
    <property type="evidence" value="ECO:0007669"/>
    <property type="project" value="UniProtKB-EC"/>
</dbReference>
<evidence type="ECO:0000256" key="6">
    <source>
        <dbReference type="ARBA" id="ARBA00022917"/>
    </source>
</evidence>
<evidence type="ECO:0000256" key="9">
    <source>
        <dbReference type="ARBA" id="ARBA00048248"/>
    </source>
</evidence>
<dbReference type="Pfam" id="PF22421">
    <property type="entry name" value="SYY_C-terminal"/>
    <property type="match status" value="1"/>
</dbReference>
<dbReference type="GO" id="GO:0005739">
    <property type="term" value="C:mitochondrion"/>
    <property type="evidence" value="ECO:0007669"/>
    <property type="project" value="TreeGrafter"/>
</dbReference>
<dbReference type="InterPro" id="IPR054608">
    <property type="entry name" value="SYY-like_C"/>
</dbReference>
<evidence type="ECO:0000256" key="3">
    <source>
        <dbReference type="ARBA" id="ARBA00022741"/>
    </source>
</evidence>
<dbReference type="EC" id="6.1.1.1" evidence="1 11"/>
<comment type="caution">
    <text evidence="13">The sequence shown here is derived from an EMBL/GenBank/DDBJ whole genome shotgun (WGS) entry which is preliminary data.</text>
</comment>
<keyword evidence="3 11" id="KW-0547">Nucleotide-binding</keyword>
<reference evidence="13" key="1">
    <citation type="submission" date="2021-06" db="EMBL/GenBank/DDBJ databases">
        <authorList>
            <person name="Kallberg Y."/>
            <person name="Tangrot J."/>
            <person name="Rosling A."/>
        </authorList>
    </citation>
    <scope>NUCLEOTIDE SEQUENCE</scope>
    <source>
        <strain evidence="13">FL966</strain>
    </source>
</reference>
<evidence type="ECO:0000256" key="11">
    <source>
        <dbReference type="RuleBase" id="RU361234"/>
    </source>
</evidence>
<dbReference type="InterPro" id="IPR002305">
    <property type="entry name" value="aa-tRNA-synth_Ic"/>
</dbReference>
<evidence type="ECO:0000256" key="2">
    <source>
        <dbReference type="ARBA" id="ARBA00022598"/>
    </source>
</evidence>
<keyword evidence="4 11" id="KW-0067">ATP-binding</keyword>
<keyword evidence="5 10" id="KW-0694">RNA-binding</keyword>
<evidence type="ECO:0000313" key="14">
    <source>
        <dbReference type="Proteomes" id="UP000789759"/>
    </source>
</evidence>
<dbReference type="CDD" id="cd00805">
    <property type="entry name" value="TyrRS_core"/>
    <property type="match status" value="1"/>
</dbReference>
<dbReference type="PRINTS" id="PR01040">
    <property type="entry name" value="TRNASYNTHTYR"/>
</dbReference>
<keyword evidence="6 11" id="KW-0648">Protein biosynthesis</keyword>
<sequence>MNFRFQLHFKSIKNRASIWPAKPLYHFRILRYTTSNNYIDLHKRNVILELEKRGMVNELTSHDIKNHVKKQTTIYCGIDPTAPSLHLGNLLTLMGLLHFNILGHRAIALIGGATGLIGDPSGRNTERQPMSVTMIEHHVTALNQQLHRIFNNGLMYASRRGFILDNEVDNFLVMNNLEWFDKMLALEMLNDVGRYFRVGTMLMKESVKLRMENEGGISFTEFSYQLLQAYDFWYLYNHHQCRIQLGGSDQWGNITAGIDLIKKKAHDVINVKNVQYKLDNAFGITIPLLLTSTGEKFGKSTGNAIWLNEDITIADVDIEKYLRMFTLLNIEEIAHIVKTHMESPEKHYAQERLASEITELVHGSQGLRKAQFATSVLFDTPIKNMSSRDIIDAFANDSRCLTTVKRNDVLNCSIDRVAVVTGACKSRSEANKLIKSGGLYLNSKRISDPQYQLHKSDLIDGIICIFRIGRSNYRLAQIVD</sequence>
<dbReference type="PANTHER" id="PTHR11766:SF0">
    <property type="entry name" value="TYROSINE--TRNA LIGASE, MITOCHONDRIAL"/>
    <property type="match status" value="1"/>
</dbReference>
<dbReference type="InterPro" id="IPR036986">
    <property type="entry name" value="S4_RNA-bd_sf"/>
</dbReference>
<gene>
    <name evidence="13" type="ORF">CPELLU_LOCUS7393</name>
</gene>
<evidence type="ECO:0000256" key="10">
    <source>
        <dbReference type="PROSITE-ProRule" id="PRU00182"/>
    </source>
</evidence>
<dbReference type="Gene3D" id="3.40.50.620">
    <property type="entry name" value="HUPs"/>
    <property type="match status" value="1"/>
</dbReference>
<accession>A0A9N9GI17</accession>
<name>A0A9N9GI17_9GLOM</name>
<dbReference type="OrthoDB" id="337870at2759"/>
<dbReference type="InterPro" id="IPR001412">
    <property type="entry name" value="aa-tRNA-synth_I_CS"/>
</dbReference>
<organism evidence="13 14">
    <name type="scientific">Cetraspora pellucida</name>
    <dbReference type="NCBI Taxonomy" id="1433469"/>
    <lineage>
        <taxon>Eukaryota</taxon>
        <taxon>Fungi</taxon>
        <taxon>Fungi incertae sedis</taxon>
        <taxon>Mucoromycota</taxon>
        <taxon>Glomeromycotina</taxon>
        <taxon>Glomeromycetes</taxon>
        <taxon>Diversisporales</taxon>
        <taxon>Gigasporaceae</taxon>
        <taxon>Cetraspora</taxon>
    </lineage>
</organism>
<dbReference type="Gene3D" id="3.10.290.10">
    <property type="entry name" value="RNA-binding S4 domain"/>
    <property type="match status" value="1"/>
</dbReference>
<dbReference type="PROSITE" id="PS50889">
    <property type="entry name" value="S4"/>
    <property type="match status" value="1"/>
</dbReference>
<dbReference type="Pfam" id="PF00579">
    <property type="entry name" value="tRNA-synt_1b"/>
    <property type="match status" value="1"/>
</dbReference>
<evidence type="ECO:0000256" key="8">
    <source>
        <dbReference type="ARBA" id="ARBA00033323"/>
    </source>
</evidence>
<dbReference type="GO" id="GO:0006437">
    <property type="term" value="P:tyrosyl-tRNA aminoacylation"/>
    <property type="evidence" value="ECO:0007669"/>
    <property type="project" value="InterPro"/>
</dbReference>
<evidence type="ECO:0000256" key="5">
    <source>
        <dbReference type="ARBA" id="ARBA00022884"/>
    </source>
</evidence>
<dbReference type="GO" id="GO:0005524">
    <property type="term" value="F:ATP binding"/>
    <property type="evidence" value="ECO:0007669"/>
    <property type="project" value="UniProtKB-KW"/>
</dbReference>
<dbReference type="AlphaFoldDB" id="A0A9N9GI17"/>
<dbReference type="SUPFAM" id="SSF52374">
    <property type="entry name" value="Nucleotidylyl transferase"/>
    <property type="match status" value="1"/>
</dbReference>
<dbReference type="InterPro" id="IPR002307">
    <property type="entry name" value="Tyr-tRNA-ligase"/>
</dbReference>
<dbReference type="InterPro" id="IPR024088">
    <property type="entry name" value="Tyr-tRNA-ligase_bac-type"/>
</dbReference>
<proteinExistence type="inferred from homology"/>
<keyword evidence="7 11" id="KW-0030">Aminoacyl-tRNA synthetase</keyword>
<dbReference type="GO" id="GO:0003723">
    <property type="term" value="F:RNA binding"/>
    <property type="evidence" value="ECO:0007669"/>
    <property type="project" value="UniProtKB-KW"/>
</dbReference>
<dbReference type="PANTHER" id="PTHR11766">
    <property type="entry name" value="TYROSYL-TRNA SYNTHETASE"/>
    <property type="match status" value="1"/>
</dbReference>
<dbReference type="SUPFAM" id="SSF55174">
    <property type="entry name" value="Alpha-L RNA-binding motif"/>
    <property type="match status" value="1"/>
</dbReference>
<feature type="domain" description="Tyrosine--tRNA ligase SYY-like C-terminal" evidence="12">
    <location>
        <begin position="416"/>
        <end position="475"/>
    </location>
</feature>
<keyword evidence="14" id="KW-1185">Reference proteome</keyword>
<protein>
    <recommendedName>
        <fullName evidence="1 11">Tyrosine--tRNA ligase</fullName>
        <ecNumber evidence="1 11">6.1.1.1</ecNumber>
    </recommendedName>
    <alternativeName>
        <fullName evidence="8 11">Tyrosyl-tRNA synthetase</fullName>
    </alternativeName>
</protein>
<evidence type="ECO:0000259" key="12">
    <source>
        <dbReference type="Pfam" id="PF22421"/>
    </source>
</evidence>